<comment type="similarity">
    <text evidence="2">Belongs to the UPF0324 family.</text>
</comment>
<protein>
    <submittedName>
        <fullName evidence="8">Putative sulfate exporter family transporter</fullName>
    </submittedName>
</protein>
<organism evidence="8 9">
    <name type="scientific">Methylobacterium durans</name>
    <dbReference type="NCBI Taxonomy" id="2202825"/>
    <lineage>
        <taxon>Bacteria</taxon>
        <taxon>Pseudomonadati</taxon>
        <taxon>Pseudomonadota</taxon>
        <taxon>Alphaproteobacteria</taxon>
        <taxon>Hyphomicrobiales</taxon>
        <taxon>Methylobacteriaceae</taxon>
        <taxon>Methylobacterium</taxon>
    </lineage>
</organism>
<evidence type="ECO:0000256" key="1">
    <source>
        <dbReference type="ARBA" id="ARBA00004651"/>
    </source>
</evidence>
<proteinExistence type="inferred from homology"/>
<feature type="transmembrane region" description="Helical" evidence="7">
    <location>
        <begin position="169"/>
        <end position="191"/>
    </location>
</feature>
<comment type="subcellular location">
    <subcellularLocation>
        <location evidence="1">Cell membrane</location>
        <topology evidence="1">Multi-pass membrane protein</topology>
    </subcellularLocation>
</comment>
<evidence type="ECO:0000256" key="7">
    <source>
        <dbReference type="SAM" id="Phobius"/>
    </source>
</evidence>
<dbReference type="Pfam" id="PF03601">
    <property type="entry name" value="Cons_hypoth698"/>
    <property type="match status" value="1"/>
</dbReference>
<keyword evidence="9" id="KW-1185">Reference proteome</keyword>
<evidence type="ECO:0000256" key="2">
    <source>
        <dbReference type="ARBA" id="ARBA00007977"/>
    </source>
</evidence>
<feature type="transmembrane region" description="Helical" evidence="7">
    <location>
        <begin position="359"/>
        <end position="382"/>
    </location>
</feature>
<feature type="transmembrane region" description="Helical" evidence="7">
    <location>
        <begin position="138"/>
        <end position="157"/>
    </location>
</feature>
<evidence type="ECO:0000313" key="8">
    <source>
        <dbReference type="EMBL" id="AWN44886.1"/>
    </source>
</evidence>
<dbReference type="GO" id="GO:0005886">
    <property type="term" value="C:plasma membrane"/>
    <property type="evidence" value="ECO:0007669"/>
    <property type="project" value="UniProtKB-SubCell"/>
</dbReference>
<evidence type="ECO:0000256" key="3">
    <source>
        <dbReference type="ARBA" id="ARBA00022475"/>
    </source>
</evidence>
<keyword evidence="3" id="KW-1003">Cell membrane</keyword>
<dbReference type="OrthoDB" id="5393513at2"/>
<dbReference type="InterPro" id="IPR018383">
    <property type="entry name" value="UPF0324_pro"/>
</dbReference>
<feature type="transmembrane region" description="Helical" evidence="7">
    <location>
        <begin position="197"/>
        <end position="219"/>
    </location>
</feature>
<dbReference type="PANTHER" id="PTHR30106:SF2">
    <property type="entry name" value="UPF0324 INNER MEMBRANE PROTEIN YEIH"/>
    <property type="match status" value="1"/>
</dbReference>
<evidence type="ECO:0000256" key="4">
    <source>
        <dbReference type="ARBA" id="ARBA00022692"/>
    </source>
</evidence>
<feature type="transmembrane region" description="Helical" evidence="7">
    <location>
        <begin position="110"/>
        <end position="132"/>
    </location>
</feature>
<dbReference type="Proteomes" id="UP000245926">
    <property type="component" value="Chromosome"/>
</dbReference>
<evidence type="ECO:0000256" key="5">
    <source>
        <dbReference type="ARBA" id="ARBA00022989"/>
    </source>
</evidence>
<feature type="transmembrane region" description="Helical" evidence="7">
    <location>
        <begin position="300"/>
        <end position="320"/>
    </location>
</feature>
<evidence type="ECO:0000313" key="9">
    <source>
        <dbReference type="Proteomes" id="UP000245926"/>
    </source>
</evidence>
<gene>
    <name evidence="8" type="ORF">DK389_30390</name>
</gene>
<reference evidence="9" key="1">
    <citation type="submission" date="2018-05" db="EMBL/GenBank/DDBJ databases">
        <title>Complete Genome Sequence of Methylobacterium sp. 17SD2-17.</title>
        <authorList>
            <person name="Srinivasan S."/>
        </authorList>
    </citation>
    <scope>NUCLEOTIDE SEQUENCE [LARGE SCALE GENOMIC DNA]</scope>
    <source>
        <strain evidence="9">17SD2-17</strain>
    </source>
</reference>
<feature type="transmembrane region" description="Helical" evidence="7">
    <location>
        <begin position="332"/>
        <end position="352"/>
    </location>
</feature>
<keyword evidence="6 7" id="KW-0472">Membrane</keyword>
<sequence>MDQHCAWLSSAVRRWGLLATANDWIESTLGDRGTVKILSSAAVLRAYVTDLLPGVALCAAITLVSLGAQSLEEHAFGHPYIEALVVAILLGMALRTLWEPSPRWRPGIAFSAKQLLEVAVVLLGASISFAAIIASGPLLLSAIVATVFVTIVGSFGISRILGLPTKISVLIACGNSICGNSAIAAVAPVIGADGDDIASSISFTAVLGVLMVLGLPLLIPLLGLSATQYGILAGLTVYAVPQVLAATVPAGLVSTQIGTLVKLVRVLMLGPVVVTLSLMASRFRGDAPESRGRRFNLFKLVPWFILGFLALAALRSLGLVPNIAVGPITRTATLLTVVSMAALGLGVDVRVISRVGGRVTAAVTLSLVLLLIISVGLIHGLALS</sequence>
<feature type="transmembrane region" description="Helical" evidence="7">
    <location>
        <begin position="46"/>
        <end position="68"/>
    </location>
</feature>
<feature type="transmembrane region" description="Helical" evidence="7">
    <location>
        <begin position="259"/>
        <end position="279"/>
    </location>
</feature>
<keyword evidence="5 7" id="KW-1133">Transmembrane helix</keyword>
<accession>A0A2U8WHS1</accession>
<dbReference type="EMBL" id="CP029550">
    <property type="protein sequence ID" value="AWN44886.1"/>
    <property type="molecule type" value="Genomic_DNA"/>
</dbReference>
<dbReference type="AlphaFoldDB" id="A0A2U8WHS1"/>
<feature type="transmembrane region" description="Helical" evidence="7">
    <location>
        <begin position="80"/>
        <end position="98"/>
    </location>
</feature>
<feature type="transmembrane region" description="Helical" evidence="7">
    <location>
        <begin position="231"/>
        <end position="253"/>
    </location>
</feature>
<keyword evidence="4 7" id="KW-0812">Transmembrane</keyword>
<evidence type="ECO:0000256" key="6">
    <source>
        <dbReference type="ARBA" id="ARBA00023136"/>
    </source>
</evidence>
<name>A0A2U8WHS1_9HYPH</name>
<dbReference type="PANTHER" id="PTHR30106">
    <property type="entry name" value="INNER MEMBRANE PROTEIN YEIH-RELATED"/>
    <property type="match status" value="1"/>
</dbReference>
<dbReference type="KEGG" id="mets:DK389_30390"/>